<keyword evidence="2" id="KW-1185">Reference proteome</keyword>
<proteinExistence type="predicted"/>
<organism evidence="1 2">
    <name type="scientific">Tetradesmus obliquus</name>
    <name type="common">Green alga</name>
    <name type="synonym">Acutodesmus obliquus</name>
    <dbReference type="NCBI Taxonomy" id="3088"/>
    <lineage>
        <taxon>Eukaryota</taxon>
        <taxon>Viridiplantae</taxon>
        <taxon>Chlorophyta</taxon>
        <taxon>core chlorophytes</taxon>
        <taxon>Chlorophyceae</taxon>
        <taxon>CS clade</taxon>
        <taxon>Sphaeropleales</taxon>
        <taxon>Scenedesmaceae</taxon>
        <taxon>Tetradesmus</taxon>
    </lineage>
</organism>
<dbReference type="AlphaFoldDB" id="A0A383VKV5"/>
<dbReference type="EMBL" id="FNXT01000639">
    <property type="protein sequence ID" value="SZX65459.1"/>
    <property type="molecule type" value="Genomic_DNA"/>
</dbReference>
<protein>
    <submittedName>
        <fullName evidence="1">Uncharacterized protein</fullName>
    </submittedName>
</protein>
<accession>A0A383VKV5</accession>
<reference evidence="1 2" key="1">
    <citation type="submission" date="2016-10" db="EMBL/GenBank/DDBJ databases">
        <authorList>
            <person name="Cai Z."/>
        </authorList>
    </citation>
    <scope>NUCLEOTIDE SEQUENCE [LARGE SCALE GENOMIC DNA]</scope>
</reference>
<name>A0A383VKV5_TETOB</name>
<dbReference type="Proteomes" id="UP000256970">
    <property type="component" value="Unassembled WGS sequence"/>
</dbReference>
<evidence type="ECO:0000313" key="2">
    <source>
        <dbReference type="Proteomes" id="UP000256970"/>
    </source>
</evidence>
<gene>
    <name evidence="1" type="ORF">BQ4739_LOCUS5885</name>
</gene>
<sequence length="78" mass="9024">MATQQQQQELGLQDPCRPSVWEAAAARKGEISAEAWEYQMRKALNDAAFNNLAYEPYCPHMPTHHKDCPHPVFAWKRK</sequence>
<evidence type="ECO:0000313" key="1">
    <source>
        <dbReference type="EMBL" id="SZX65459.1"/>
    </source>
</evidence>